<dbReference type="EMBL" id="CAJNOJ010000871">
    <property type="protein sequence ID" value="CAF1530276.1"/>
    <property type="molecule type" value="Genomic_DNA"/>
</dbReference>
<gene>
    <name evidence="2" type="ORF">EDS130_LOCUS44516</name>
</gene>
<dbReference type="Proteomes" id="UP000663852">
    <property type="component" value="Unassembled WGS sequence"/>
</dbReference>
<evidence type="ECO:0000256" key="1">
    <source>
        <dbReference type="SAM" id="SignalP"/>
    </source>
</evidence>
<feature type="chain" id="PRO_5032720574" evidence="1">
    <location>
        <begin position="23"/>
        <end position="153"/>
    </location>
</feature>
<feature type="signal peptide" evidence="1">
    <location>
        <begin position="1"/>
        <end position="22"/>
    </location>
</feature>
<evidence type="ECO:0000313" key="2">
    <source>
        <dbReference type="EMBL" id="CAF1530276.1"/>
    </source>
</evidence>
<keyword evidence="1" id="KW-0732">Signal</keyword>
<sequence>MAFVAFLFLIISFLSLKDRTIALASSSCVSQSNNVEFTLSTASHSASNPTSSCSLQQCNITSSDNLTCSLSPTPCFNYRTANNISYCAPAIHCPVLQPCNSVTSTCASNDSVCIVNSCCSPTAVCLPLLTTNFCIRGKKSMLRNRSKGKGTVT</sequence>
<reference evidence="2" key="1">
    <citation type="submission" date="2021-02" db="EMBL/GenBank/DDBJ databases">
        <authorList>
            <person name="Nowell W R."/>
        </authorList>
    </citation>
    <scope>NUCLEOTIDE SEQUENCE</scope>
</reference>
<proteinExistence type="predicted"/>
<accession>A0A815VL32</accession>
<dbReference type="AlphaFoldDB" id="A0A815VL32"/>
<evidence type="ECO:0000313" key="3">
    <source>
        <dbReference type="Proteomes" id="UP000663852"/>
    </source>
</evidence>
<name>A0A815VL32_ADIRI</name>
<comment type="caution">
    <text evidence="2">The sequence shown here is derived from an EMBL/GenBank/DDBJ whole genome shotgun (WGS) entry which is preliminary data.</text>
</comment>
<dbReference type="OrthoDB" id="10065240at2759"/>
<organism evidence="2 3">
    <name type="scientific">Adineta ricciae</name>
    <name type="common">Rotifer</name>
    <dbReference type="NCBI Taxonomy" id="249248"/>
    <lineage>
        <taxon>Eukaryota</taxon>
        <taxon>Metazoa</taxon>
        <taxon>Spiralia</taxon>
        <taxon>Gnathifera</taxon>
        <taxon>Rotifera</taxon>
        <taxon>Eurotatoria</taxon>
        <taxon>Bdelloidea</taxon>
        <taxon>Adinetida</taxon>
        <taxon>Adinetidae</taxon>
        <taxon>Adineta</taxon>
    </lineage>
</organism>
<protein>
    <submittedName>
        <fullName evidence="2">Uncharacterized protein</fullName>
    </submittedName>
</protein>